<dbReference type="InterPro" id="IPR001387">
    <property type="entry name" value="Cro/C1-type_HTH"/>
</dbReference>
<dbReference type="SMART" id="SM00530">
    <property type="entry name" value="HTH_XRE"/>
    <property type="match status" value="1"/>
</dbReference>
<organism evidence="2 3">
    <name type="scientific">Chryseobacterium edaphi</name>
    <dbReference type="NCBI Taxonomy" id="2976532"/>
    <lineage>
        <taxon>Bacteria</taxon>
        <taxon>Pseudomonadati</taxon>
        <taxon>Bacteroidota</taxon>
        <taxon>Flavobacteriia</taxon>
        <taxon>Flavobacteriales</taxon>
        <taxon>Weeksellaceae</taxon>
        <taxon>Chryseobacterium group</taxon>
        <taxon>Chryseobacterium</taxon>
    </lineage>
</organism>
<name>A0ABT2W8D1_9FLAO</name>
<keyword evidence="3" id="KW-1185">Reference proteome</keyword>
<sequence length="86" mass="10007">MDSKEVLRLFMLEFSENLKKVRESKFKSMDQVAQNSAFDSSNYNKFENGKGNPTIETMLKMSSAFGISPKDLFNFEFDITKYKIDE</sequence>
<dbReference type="Proteomes" id="UP001208649">
    <property type="component" value="Unassembled WGS sequence"/>
</dbReference>
<evidence type="ECO:0000313" key="3">
    <source>
        <dbReference type="Proteomes" id="UP001208649"/>
    </source>
</evidence>
<dbReference type="InterPro" id="IPR010982">
    <property type="entry name" value="Lambda_DNA-bd_dom_sf"/>
</dbReference>
<protein>
    <submittedName>
        <fullName evidence="2">Helix-turn-helix domain-containing protein</fullName>
    </submittedName>
</protein>
<evidence type="ECO:0000259" key="1">
    <source>
        <dbReference type="PROSITE" id="PS50943"/>
    </source>
</evidence>
<dbReference type="RefSeq" id="WP_263003984.1">
    <property type="nucleotide sequence ID" value="NZ_JAOTEM010000004.1"/>
</dbReference>
<dbReference type="CDD" id="cd00093">
    <property type="entry name" value="HTH_XRE"/>
    <property type="match status" value="1"/>
</dbReference>
<dbReference type="EMBL" id="JAOTEM010000004">
    <property type="protein sequence ID" value="MCU7618471.1"/>
    <property type="molecule type" value="Genomic_DNA"/>
</dbReference>
<reference evidence="3" key="1">
    <citation type="submission" date="2023-07" db="EMBL/GenBank/DDBJ databases">
        <title>Chryseobacterium sp. strain PBS4-4 Genome sequencing and assembly.</title>
        <authorList>
            <person name="Jung Y."/>
        </authorList>
    </citation>
    <scope>NUCLEOTIDE SEQUENCE [LARGE SCALE GENOMIC DNA]</scope>
    <source>
        <strain evidence="3">PBS4-4</strain>
    </source>
</reference>
<feature type="domain" description="HTH cro/C1-type" evidence="1">
    <location>
        <begin position="18"/>
        <end position="72"/>
    </location>
</feature>
<gene>
    <name evidence="2" type="ORF">NZ698_14820</name>
</gene>
<dbReference type="SUPFAM" id="SSF47413">
    <property type="entry name" value="lambda repressor-like DNA-binding domains"/>
    <property type="match status" value="1"/>
</dbReference>
<proteinExistence type="predicted"/>
<comment type="caution">
    <text evidence="2">The sequence shown here is derived from an EMBL/GenBank/DDBJ whole genome shotgun (WGS) entry which is preliminary data.</text>
</comment>
<evidence type="ECO:0000313" key="2">
    <source>
        <dbReference type="EMBL" id="MCU7618471.1"/>
    </source>
</evidence>
<dbReference type="PROSITE" id="PS50943">
    <property type="entry name" value="HTH_CROC1"/>
    <property type="match status" value="1"/>
</dbReference>
<dbReference type="Gene3D" id="1.10.260.40">
    <property type="entry name" value="lambda repressor-like DNA-binding domains"/>
    <property type="match status" value="1"/>
</dbReference>
<dbReference type="Pfam" id="PF12844">
    <property type="entry name" value="HTH_19"/>
    <property type="match status" value="1"/>
</dbReference>
<accession>A0ABT2W8D1</accession>